<dbReference type="InterPro" id="IPR055767">
    <property type="entry name" value="DUF7343"/>
</dbReference>
<keyword evidence="4" id="KW-1185">Reference proteome</keyword>
<dbReference type="STRING" id="399550.Smar_0429"/>
<evidence type="ECO:0000313" key="4">
    <source>
        <dbReference type="Proteomes" id="UP000000254"/>
    </source>
</evidence>
<evidence type="ECO:0000259" key="2">
    <source>
        <dbReference type="SMART" id="SM00418"/>
    </source>
</evidence>
<evidence type="ECO:0000256" key="1">
    <source>
        <dbReference type="SAM" id="Phobius"/>
    </source>
</evidence>
<dbReference type="eggNOG" id="arCOG00374">
    <property type="taxonomic scope" value="Archaea"/>
</dbReference>
<dbReference type="RefSeq" id="WP_011838731.1">
    <property type="nucleotide sequence ID" value="NC_009033.1"/>
</dbReference>
<evidence type="ECO:0000313" key="3">
    <source>
        <dbReference type="EMBL" id="ABN69540.1"/>
    </source>
</evidence>
<reference evidence="4" key="1">
    <citation type="journal article" date="2009" name="BMC Genomics">
        <title>The complete genome sequence of Staphylothermus marinus reveals differences in sulfur metabolism among heterotrophic Crenarchaeota.</title>
        <authorList>
            <person name="Anderson I.J."/>
            <person name="Dharmarajan L."/>
            <person name="Rodriguez J."/>
            <person name="Hooper S."/>
            <person name="Porat I."/>
            <person name="Ulrich L.E."/>
            <person name="Elkins J.G."/>
            <person name="Mavromatis K."/>
            <person name="Sun H."/>
            <person name="Land M."/>
            <person name="Lapidus A."/>
            <person name="Lucas S."/>
            <person name="Barry K."/>
            <person name="Huber H."/>
            <person name="Zhulin I.B."/>
            <person name="Whitman W.B."/>
            <person name="Mukhopadhyay B."/>
            <person name="Woese C."/>
            <person name="Bristow J."/>
            <person name="Kyrpides N."/>
        </authorList>
    </citation>
    <scope>NUCLEOTIDE SEQUENCE [LARGE SCALE GENOMIC DNA]</scope>
    <source>
        <strain evidence="4">ATCC 43588 / DSM 3639 / JCM 9404 / F1</strain>
    </source>
</reference>
<dbReference type="SMART" id="SM00418">
    <property type="entry name" value="HTH_ARSR"/>
    <property type="match status" value="1"/>
</dbReference>
<dbReference type="EMBL" id="CP000575">
    <property type="protein sequence ID" value="ABN69540.1"/>
    <property type="molecule type" value="Genomic_DNA"/>
</dbReference>
<dbReference type="HOGENOM" id="CLU_843599_0_0_2"/>
<accession>A3DLN0</accession>
<dbReference type="Gene3D" id="1.10.10.10">
    <property type="entry name" value="Winged helix-like DNA-binding domain superfamily/Winged helix DNA-binding domain"/>
    <property type="match status" value="1"/>
</dbReference>
<dbReference type="Proteomes" id="UP000000254">
    <property type="component" value="Chromosome"/>
</dbReference>
<dbReference type="CDD" id="cd00090">
    <property type="entry name" value="HTH_ARSR"/>
    <property type="match status" value="1"/>
</dbReference>
<name>A3DLN0_STAMF</name>
<reference evidence="3 4" key="2">
    <citation type="journal article" date="2009" name="Stand. Genomic Sci.">
        <title>Complete genome sequence of Staphylothermus marinus Stetter and Fiala 1986 type strain F1.</title>
        <authorList>
            <person name="Anderson I.J."/>
            <person name="Sun H."/>
            <person name="Lapidus A."/>
            <person name="Copeland A."/>
            <person name="Glavina Del Rio T."/>
            <person name="Tice H."/>
            <person name="Dalin E."/>
            <person name="Lucas S."/>
            <person name="Barry K."/>
            <person name="Land M."/>
            <person name="Richardson P."/>
            <person name="Huber H."/>
            <person name="Kyrpides N.C."/>
        </authorList>
    </citation>
    <scope>NUCLEOTIDE SEQUENCE [LARGE SCALE GENOMIC DNA]</scope>
    <source>
        <strain evidence="4">ATCC 43588 / DSM 3639 / JCM 9404 / F1</strain>
    </source>
</reference>
<feature type="domain" description="HTH arsR-type" evidence="2">
    <location>
        <begin position="267"/>
        <end position="343"/>
    </location>
</feature>
<organism evidence="3 4">
    <name type="scientific">Staphylothermus marinus (strain ATCC 43588 / DSM 3639 / JCM 9404 / F1)</name>
    <dbReference type="NCBI Taxonomy" id="399550"/>
    <lineage>
        <taxon>Archaea</taxon>
        <taxon>Thermoproteota</taxon>
        <taxon>Thermoprotei</taxon>
        <taxon>Desulfurococcales</taxon>
        <taxon>Desulfurococcaceae</taxon>
        <taxon>Staphylothermus</taxon>
    </lineage>
</organism>
<gene>
    <name evidence="3" type="ordered locus">Smar_0429</name>
</gene>
<dbReference type="InterPro" id="IPR001845">
    <property type="entry name" value="HTH_ArsR_DNA-bd_dom"/>
</dbReference>
<feature type="transmembrane region" description="Helical" evidence="1">
    <location>
        <begin position="233"/>
        <end position="251"/>
    </location>
</feature>
<keyword evidence="1" id="KW-0472">Membrane</keyword>
<dbReference type="AlphaFoldDB" id="A3DLN0"/>
<dbReference type="GeneID" id="4907007"/>
<dbReference type="OrthoDB" id="6995at2157"/>
<keyword evidence="1" id="KW-0812">Transmembrane</keyword>
<dbReference type="Pfam" id="PF24034">
    <property type="entry name" value="DUF7343"/>
    <property type="match status" value="1"/>
</dbReference>
<dbReference type="SUPFAM" id="SSF46785">
    <property type="entry name" value="Winged helix' DNA-binding domain"/>
    <property type="match status" value="1"/>
</dbReference>
<dbReference type="GO" id="GO:0003700">
    <property type="term" value="F:DNA-binding transcription factor activity"/>
    <property type="evidence" value="ECO:0007669"/>
    <property type="project" value="InterPro"/>
</dbReference>
<protein>
    <submittedName>
        <fullName evidence="3">Regulatory protein, MarR</fullName>
    </submittedName>
</protein>
<dbReference type="KEGG" id="smr:Smar_0429"/>
<dbReference type="InterPro" id="IPR036390">
    <property type="entry name" value="WH_DNA-bd_sf"/>
</dbReference>
<dbReference type="InterPro" id="IPR011991">
    <property type="entry name" value="ArsR-like_HTH"/>
</dbReference>
<keyword evidence="1" id="KW-1133">Transmembrane helix</keyword>
<sequence>MLKNVSLMSLLLFVALFIVLNSMTPAYLQENLYVYRIVIDVFYDVTDDLGFVEENISLNTVPNQLIEIDVPLIPPPTGGKGYYELINISYSPTHKNVYLSYSVDKKRNVVKLVFNATKSVLVRYAIYNYLDEIGIGVYGLLMDLSNFSIANNMYAKIRIIGNYTVDVYPSLNVSITSSKDVVTIELNDPQPYTIIIVEKGFEEITTPPMTSPTTSMETSVQQQPLAILGTNDLILISAIVIATLLLLYLIWRRHRAGVEVETIAPGDIFSDETIRDIIVAIGDLGGEIKQSDLVRATGRPKSTISRRVKRLSEEGFVEIIRKGKYNIVKLTPKGKEIYGKIKSEEKSKE</sequence>
<proteinExistence type="predicted"/>
<dbReference type="InterPro" id="IPR036388">
    <property type="entry name" value="WH-like_DNA-bd_sf"/>
</dbReference>